<protein>
    <submittedName>
        <fullName evidence="3">N-acetylglucosamine regulated methyl-accepting chemotaxis protein</fullName>
    </submittedName>
</protein>
<evidence type="ECO:0000256" key="1">
    <source>
        <dbReference type="SAM" id="Phobius"/>
    </source>
</evidence>
<dbReference type="Pfam" id="PF00672">
    <property type="entry name" value="HAMP"/>
    <property type="match status" value="1"/>
</dbReference>
<reference evidence="3 4" key="2">
    <citation type="submission" date="2014-09" db="EMBL/GenBank/DDBJ databases">
        <authorList>
            <consortium name="NBRP consortium"/>
            <person name="Sawabe T."/>
            <person name="Meirelles P."/>
            <person name="Nakanishi M."/>
            <person name="Sayaka M."/>
            <person name="Hattori M."/>
            <person name="Ohkuma M."/>
        </authorList>
    </citation>
    <scope>NUCLEOTIDE SEQUENCE [LARGE SCALE GENOMIC DNA]</scope>
    <source>
        <strain evidence="3 4">JCM 19240</strain>
    </source>
</reference>
<dbReference type="EMBL" id="BBMT01000016">
    <property type="protein sequence ID" value="GAL37352.1"/>
    <property type="molecule type" value="Genomic_DNA"/>
</dbReference>
<sequence>MSQVKIGVLDRIFMHISMPAKMWLPGICGVVSNLLFTIALLTQYGALSSLGFSLSVELILMFSVTSIAVIIFFSLGAYKNTIPLLHHIVTTMQSIKEGSLHSRVGFSGSDEFGRIGSAIDGTMEKLERLLTRVEQSSGSLKKCSVQTEQTSIEIERNIEHQSKQLSMTSTDIENVQVSISQTASEALKTLKVGEEVMSTLTKSRKVTHSSIRILVD</sequence>
<dbReference type="GO" id="GO:0007165">
    <property type="term" value="P:signal transduction"/>
    <property type="evidence" value="ECO:0007669"/>
    <property type="project" value="InterPro"/>
</dbReference>
<reference evidence="3 4" key="1">
    <citation type="submission" date="2014-09" db="EMBL/GenBank/DDBJ databases">
        <title>Vibrio maritimus JCM 19240. (C210) whole genome shotgun sequence.</title>
        <authorList>
            <person name="Sawabe T."/>
            <person name="Meirelles P."/>
            <person name="Nakanishi M."/>
            <person name="Sayaka M."/>
            <person name="Hattori M."/>
            <person name="Ohkuma M."/>
        </authorList>
    </citation>
    <scope>NUCLEOTIDE SEQUENCE [LARGE SCALE GENOMIC DNA]</scope>
    <source>
        <strain evidence="3 4">JCM 19240</strain>
    </source>
</reference>
<comment type="caution">
    <text evidence="3">The sequence shown here is derived from an EMBL/GenBank/DDBJ whole genome shotgun (WGS) entry which is preliminary data.</text>
</comment>
<dbReference type="Gene3D" id="1.10.287.950">
    <property type="entry name" value="Methyl-accepting chemotaxis protein"/>
    <property type="match status" value="1"/>
</dbReference>
<dbReference type="GO" id="GO:0016020">
    <property type="term" value="C:membrane"/>
    <property type="evidence" value="ECO:0007669"/>
    <property type="project" value="InterPro"/>
</dbReference>
<name>A0A090U319_9VIBR</name>
<keyword evidence="1" id="KW-0472">Membrane</keyword>
<dbReference type="InterPro" id="IPR003660">
    <property type="entry name" value="HAMP_dom"/>
</dbReference>
<proteinExistence type="predicted"/>
<dbReference type="PANTHER" id="PTHR32089">
    <property type="entry name" value="METHYL-ACCEPTING CHEMOTAXIS PROTEIN MCPB"/>
    <property type="match status" value="1"/>
</dbReference>
<dbReference type="AlphaFoldDB" id="A0A090U319"/>
<evidence type="ECO:0000259" key="2">
    <source>
        <dbReference type="PROSITE" id="PS50885"/>
    </source>
</evidence>
<feature type="domain" description="HAMP" evidence="2">
    <location>
        <begin position="85"/>
        <end position="131"/>
    </location>
</feature>
<dbReference type="OrthoDB" id="1884279at2"/>
<keyword evidence="1" id="KW-1133">Transmembrane helix</keyword>
<dbReference type="SUPFAM" id="SSF58104">
    <property type="entry name" value="Methyl-accepting chemotaxis protein (MCP) signaling domain"/>
    <property type="match status" value="1"/>
</dbReference>
<keyword evidence="1" id="KW-0812">Transmembrane</keyword>
<organism evidence="3 4">
    <name type="scientific">Vibrio maritimus</name>
    <dbReference type="NCBI Taxonomy" id="990268"/>
    <lineage>
        <taxon>Bacteria</taxon>
        <taxon>Pseudomonadati</taxon>
        <taxon>Pseudomonadota</taxon>
        <taxon>Gammaproteobacteria</taxon>
        <taxon>Vibrionales</taxon>
        <taxon>Vibrionaceae</taxon>
        <taxon>Vibrio</taxon>
    </lineage>
</organism>
<accession>A0A090U319</accession>
<dbReference type="PROSITE" id="PS50885">
    <property type="entry name" value="HAMP"/>
    <property type="match status" value="1"/>
</dbReference>
<dbReference type="Proteomes" id="UP000029224">
    <property type="component" value="Unassembled WGS sequence"/>
</dbReference>
<gene>
    <name evidence="3" type="ORF">JCM19240_3214</name>
</gene>
<dbReference type="SMART" id="SM00304">
    <property type="entry name" value="HAMP"/>
    <property type="match status" value="1"/>
</dbReference>
<evidence type="ECO:0000313" key="3">
    <source>
        <dbReference type="EMBL" id="GAL37352.1"/>
    </source>
</evidence>
<feature type="transmembrane region" description="Helical" evidence="1">
    <location>
        <begin position="58"/>
        <end position="78"/>
    </location>
</feature>
<feature type="transmembrane region" description="Helical" evidence="1">
    <location>
        <begin position="21"/>
        <end position="46"/>
    </location>
</feature>
<dbReference type="PANTHER" id="PTHR32089:SF112">
    <property type="entry name" value="LYSOZYME-LIKE PROTEIN-RELATED"/>
    <property type="match status" value="1"/>
</dbReference>
<keyword evidence="4" id="KW-1185">Reference proteome</keyword>
<evidence type="ECO:0000313" key="4">
    <source>
        <dbReference type="Proteomes" id="UP000029224"/>
    </source>
</evidence>